<dbReference type="Pfam" id="PF00753">
    <property type="entry name" value="Lactamase_B"/>
    <property type="match status" value="1"/>
</dbReference>
<dbReference type="SUPFAM" id="SSF56281">
    <property type="entry name" value="Metallo-hydrolase/oxidoreductase"/>
    <property type="match status" value="1"/>
</dbReference>
<feature type="region of interest" description="Disordered" evidence="1">
    <location>
        <begin position="217"/>
        <end position="238"/>
    </location>
</feature>
<dbReference type="InterPro" id="IPR001279">
    <property type="entry name" value="Metallo-B-lactamas"/>
</dbReference>
<accession>A0ABV1V4U2</accession>
<sequence>MELIRVTPQLHMFRFPIGQAYVWRDGSDLTLVDAGHAGAAPLIEQALRDAGLDPARIRRIVLTHCHRDHVGAAGELAGRYGAEVLAHRLDAPVIRGERPVPEPVLLDWEVPLYEHGLTVPPAPPTRVDRELEDGDVLDFGGGALVVHSPGHTDGSIGLHLPDHGVLFTGDCVAGVGQVMLGVFNVDRAAARVSMRRLASLAPSTVCFGHGDPLTENAAAAPAAATPRSPSGESGPDRA</sequence>
<dbReference type="InterPro" id="IPR050855">
    <property type="entry name" value="NDM-1-like"/>
</dbReference>
<protein>
    <submittedName>
        <fullName evidence="3">MBL fold metallo-hydrolase</fullName>
    </submittedName>
</protein>
<evidence type="ECO:0000313" key="4">
    <source>
        <dbReference type="Proteomes" id="UP001445472"/>
    </source>
</evidence>
<dbReference type="SMART" id="SM00849">
    <property type="entry name" value="Lactamase_B"/>
    <property type="match status" value="1"/>
</dbReference>
<reference evidence="3 4" key="1">
    <citation type="submission" date="2024-06" db="EMBL/GenBank/DDBJ databases">
        <title>The Natural Products Discovery Center: Release of the First 8490 Sequenced Strains for Exploring Actinobacteria Biosynthetic Diversity.</title>
        <authorList>
            <person name="Kalkreuter E."/>
            <person name="Kautsar S.A."/>
            <person name="Yang D."/>
            <person name="Bader C.D."/>
            <person name="Teijaro C.N."/>
            <person name="Fluegel L."/>
            <person name="Davis C.M."/>
            <person name="Simpson J.R."/>
            <person name="Lauterbach L."/>
            <person name="Steele A.D."/>
            <person name="Gui C."/>
            <person name="Meng S."/>
            <person name="Li G."/>
            <person name="Viehrig K."/>
            <person name="Ye F."/>
            <person name="Su P."/>
            <person name="Kiefer A.F."/>
            <person name="Nichols A."/>
            <person name="Cepeda A.J."/>
            <person name="Yan W."/>
            <person name="Fan B."/>
            <person name="Jiang Y."/>
            <person name="Adhikari A."/>
            <person name="Zheng C.-J."/>
            <person name="Schuster L."/>
            <person name="Cowan T.M."/>
            <person name="Smanski M.J."/>
            <person name="Chevrette M.G."/>
            <person name="De Carvalho L.P.S."/>
            <person name="Shen B."/>
        </authorList>
    </citation>
    <scope>NUCLEOTIDE SEQUENCE [LARGE SCALE GENOMIC DNA]</scope>
    <source>
        <strain evidence="3 4">NPDC000837</strain>
    </source>
</reference>
<feature type="domain" description="Metallo-beta-lactamase" evidence="2">
    <location>
        <begin position="17"/>
        <end position="209"/>
    </location>
</feature>
<name>A0ABV1V4U2_9ACTN</name>
<evidence type="ECO:0000256" key="1">
    <source>
        <dbReference type="SAM" id="MobiDB-lite"/>
    </source>
</evidence>
<keyword evidence="4" id="KW-1185">Reference proteome</keyword>
<evidence type="ECO:0000313" key="3">
    <source>
        <dbReference type="EMBL" id="MER6618044.1"/>
    </source>
</evidence>
<gene>
    <name evidence="3" type="ORF">ABT276_33040</name>
</gene>
<organism evidence="3 4">
    <name type="scientific">Streptomyces xantholiticus</name>
    <dbReference type="NCBI Taxonomy" id="68285"/>
    <lineage>
        <taxon>Bacteria</taxon>
        <taxon>Bacillati</taxon>
        <taxon>Actinomycetota</taxon>
        <taxon>Actinomycetes</taxon>
        <taxon>Kitasatosporales</taxon>
        <taxon>Streptomycetaceae</taxon>
        <taxon>Streptomyces</taxon>
    </lineage>
</organism>
<dbReference type="PANTHER" id="PTHR42951">
    <property type="entry name" value="METALLO-BETA-LACTAMASE DOMAIN-CONTAINING"/>
    <property type="match status" value="1"/>
</dbReference>
<comment type="caution">
    <text evidence="3">The sequence shown here is derived from an EMBL/GenBank/DDBJ whole genome shotgun (WGS) entry which is preliminary data.</text>
</comment>
<dbReference type="InterPro" id="IPR036866">
    <property type="entry name" value="RibonucZ/Hydroxyglut_hydro"/>
</dbReference>
<proteinExistence type="predicted"/>
<dbReference type="Proteomes" id="UP001445472">
    <property type="component" value="Unassembled WGS sequence"/>
</dbReference>
<dbReference type="RefSeq" id="WP_351979011.1">
    <property type="nucleotide sequence ID" value="NZ_JBEPBX010000050.1"/>
</dbReference>
<dbReference type="CDD" id="cd07721">
    <property type="entry name" value="yflN-like_MBL-fold"/>
    <property type="match status" value="1"/>
</dbReference>
<evidence type="ECO:0000259" key="2">
    <source>
        <dbReference type="SMART" id="SM00849"/>
    </source>
</evidence>
<dbReference type="EMBL" id="JBEPBX010000050">
    <property type="protein sequence ID" value="MER6618044.1"/>
    <property type="molecule type" value="Genomic_DNA"/>
</dbReference>
<dbReference type="Gene3D" id="3.60.15.10">
    <property type="entry name" value="Ribonuclease Z/Hydroxyacylglutathione hydrolase-like"/>
    <property type="match status" value="1"/>
</dbReference>